<sequence>MEKGRRRGIFRKLVPQVGLSVPVVGAASKRFRVKYKGIRLSHVSLFGVFSKLITRRSKDLMIWCLKVSPSTQKKYQGKQTCEPPDTRRSSLPMDTRNHRGVTSALKISWVGIKYIIEGIFTEGGGVMKERFGSPALSLTRRNATLKAVASPLNGGRMQFPTLFSAGAAAGNGPIFNLDLLDVNEHRNNISDAIYE</sequence>
<dbReference type="AlphaFoldDB" id="A0A4C1U278"/>
<protein>
    <submittedName>
        <fullName evidence="2">Uncharacterized protein</fullName>
    </submittedName>
</protein>
<name>A0A4C1U278_EUMVA</name>
<dbReference type="Proteomes" id="UP000299102">
    <property type="component" value="Unassembled WGS sequence"/>
</dbReference>
<accession>A0A4C1U278</accession>
<reference evidence="2 3" key="1">
    <citation type="journal article" date="2019" name="Commun. Biol.">
        <title>The bagworm genome reveals a unique fibroin gene that provides high tensile strength.</title>
        <authorList>
            <person name="Kono N."/>
            <person name="Nakamura H."/>
            <person name="Ohtoshi R."/>
            <person name="Tomita M."/>
            <person name="Numata K."/>
            <person name="Arakawa K."/>
        </authorList>
    </citation>
    <scope>NUCLEOTIDE SEQUENCE [LARGE SCALE GENOMIC DNA]</scope>
</reference>
<keyword evidence="3" id="KW-1185">Reference proteome</keyword>
<feature type="region of interest" description="Disordered" evidence="1">
    <location>
        <begin position="75"/>
        <end position="95"/>
    </location>
</feature>
<evidence type="ECO:0000256" key="1">
    <source>
        <dbReference type="SAM" id="MobiDB-lite"/>
    </source>
</evidence>
<comment type="caution">
    <text evidence="2">The sequence shown here is derived from an EMBL/GenBank/DDBJ whole genome shotgun (WGS) entry which is preliminary data.</text>
</comment>
<proteinExistence type="predicted"/>
<dbReference type="EMBL" id="BGZK01000113">
    <property type="protein sequence ID" value="GBP19936.1"/>
    <property type="molecule type" value="Genomic_DNA"/>
</dbReference>
<gene>
    <name evidence="2" type="ORF">EVAR_11326_1</name>
</gene>
<organism evidence="2 3">
    <name type="scientific">Eumeta variegata</name>
    <name type="common">Bagworm moth</name>
    <name type="synonym">Eumeta japonica</name>
    <dbReference type="NCBI Taxonomy" id="151549"/>
    <lineage>
        <taxon>Eukaryota</taxon>
        <taxon>Metazoa</taxon>
        <taxon>Ecdysozoa</taxon>
        <taxon>Arthropoda</taxon>
        <taxon>Hexapoda</taxon>
        <taxon>Insecta</taxon>
        <taxon>Pterygota</taxon>
        <taxon>Neoptera</taxon>
        <taxon>Endopterygota</taxon>
        <taxon>Lepidoptera</taxon>
        <taxon>Glossata</taxon>
        <taxon>Ditrysia</taxon>
        <taxon>Tineoidea</taxon>
        <taxon>Psychidae</taxon>
        <taxon>Oiketicinae</taxon>
        <taxon>Eumeta</taxon>
    </lineage>
</organism>
<evidence type="ECO:0000313" key="2">
    <source>
        <dbReference type="EMBL" id="GBP19936.1"/>
    </source>
</evidence>
<evidence type="ECO:0000313" key="3">
    <source>
        <dbReference type="Proteomes" id="UP000299102"/>
    </source>
</evidence>